<dbReference type="Pfam" id="PF03780">
    <property type="entry name" value="Asp23"/>
    <property type="match status" value="1"/>
</dbReference>
<dbReference type="Proteomes" id="UP000675284">
    <property type="component" value="Unassembled WGS sequence"/>
</dbReference>
<dbReference type="InterPro" id="IPR005531">
    <property type="entry name" value="Asp23"/>
</dbReference>
<organism evidence="2 3">
    <name type="scientific">Virgibacillus salarius</name>
    <dbReference type="NCBI Taxonomy" id="447199"/>
    <lineage>
        <taxon>Bacteria</taxon>
        <taxon>Bacillati</taxon>
        <taxon>Bacillota</taxon>
        <taxon>Bacilli</taxon>
        <taxon>Bacillales</taxon>
        <taxon>Bacillaceae</taxon>
        <taxon>Virgibacillus</taxon>
    </lineage>
</organism>
<evidence type="ECO:0000313" key="2">
    <source>
        <dbReference type="EMBL" id="MBR7796744.1"/>
    </source>
</evidence>
<protein>
    <submittedName>
        <fullName evidence="2">Asp23/Gls24 family envelope stress response protein</fullName>
    </submittedName>
</protein>
<name>A0A941I9G4_9BACI</name>
<sequence length="128" mass="13879">MSEQPLLNVSDDRLGKVEIAPEVIEVIAGIAATEVDGLYAMRGNFASGVAERFGKKAHSKGVKVELTDNGILIDLFVILNFGVSIPQVAQMLQTNIRQTLKNMTALEIDEINVHVVGIQMEGTDDVDE</sequence>
<accession>A0A941I9G4</accession>
<evidence type="ECO:0000313" key="3">
    <source>
        <dbReference type="Proteomes" id="UP000675284"/>
    </source>
</evidence>
<evidence type="ECO:0000256" key="1">
    <source>
        <dbReference type="ARBA" id="ARBA00005721"/>
    </source>
</evidence>
<proteinExistence type="inferred from homology"/>
<comment type="similarity">
    <text evidence="1">Belongs to the asp23 family.</text>
</comment>
<dbReference type="PANTHER" id="PTHR34297:SF1">
    <property type="entry name" value="ASP23_GLS24 FAMILY ENVELOPE STRESS RESPONSE PROTEIN"/>
    <property type="match status" value="1"/>
</dbReference>
<keyword evidence="3" id="KW-1185">Reference proteome</keyword>
<reference evidence="2" key="1">
    <citation type="submission" date="2021-04" db="EMBL/GenBank/DDBJ databases">
        <title>Isolation and polyphasic classification of algal microorganism.</title>
        <authorList>
            <person name="Wang S."/>
        </authorList>
    </citation>
    <scope>NUCLEOTIDE SEQUENCE</scope>
    <source>
        <strain evidence="2">720a</strain>
    </source>
</reference>
<gene>
    <name evidence="2" type="ORF">KCX74_11905</name>
</gene>
<comment type="caution">
    <text evidence="2">The sequence shown here is derived from an EMBL/GenBank/DDBJ whole genome shotgun (WGS) entry which is preliminary data.</text>
</comment>
<dbReference type="EMBL" id="JAGSOT010000033">
    <property type="protein sequence ID" value="MBR7796744.1"/>
    <property type="molecule type" value="Genomic_DNA"/>
</dbReference>
<dbReference type="PANTHER" id="PTHR34297">
    <property type="entry name" value="HYPOTHETICAL CYTOSOLIC PROTEIN-RELATED"/>
    <property type="match status" value="1"/>
</dbReference>
<dbReference type="RefSeq" id="WP_026681114.1">
    <property type="nucleotide sequence ID" value="NZ_JAGSOT010000033.1"/>
</dbReference>
<dbReference type="AlphaFoldDB" id="A0A941I9G4"/>